<dbReference type="EMBL" id="FRBL01000009">
    <property type="protein sequence ID" value="SHM56625.1"/>
    <property type="molecule type" value="Genomic_DNA"/>
</dbReference>
<dbReference type="Pfam" id="PF13972">
    <property type="entry name" value="TetR"/>
    <property type="match status" value="1"/>
</dbReference>
<proteinExistence type="predicted"/>
<keyword evidence="5" id="KW-1185">Reference proteome</keyword>
<keyword evidence="1 2" id="KW-0238">DNA-binding</keyword>
<dbReference type="Pfam" id="PF00440">
    <property type="entry name" value="TetR_N"/>
    <property type="match status" value="1"/>
</dbReference>
<protein>
    <submittedName>
        <fullName evidence="4">Transcriptional regulator, TetR family</fullName>
    </submittedName>
</protein>
<evidence type="ECO:0000259" key="3">
    <source>
        <dbReference type="PROSITE" id="PS50977"/>
    </source>
</evidence>
<evidence type="ECO:0000256" key="1">
    <source>
        <dbReference type="ARBA" id="ARBA00023125"/>
    </source>
</evidence>
<dbReference type="Proteomes" id="UP000184420">
    <property type="component" value="Unassembled WGS sequence"/>
</dbReference>
<gene>
    <name evidence="4" type="ORF">SAMN05444266_10926</name>
</gene>
<organism evidence="4 5">
    <name type="scientific">Chitinophaga jiangningensis</name>
    <dbReference type="NCBI Taxonomy" id="1419482"/>
    <lineage>
        <taxon>Bacteria</taxon>
        <taxon>Pseudomonadati</taxon>
        <taxon>Bacteroidota</taxon>
        <taxon>Chitinophagia</taxon>
        <taxon>Chitinophagales</taxon>
        <taxon>Chitinophagaceae</taxon>
        <taxon>Chitinophaga</taxon>
    </lineage>
</organism>
<evidence type="ECO:0000256" key="2">
    <source>
        <dbReference type="PROSITE-ProRule" id="PRU00335"/>
    </source>
</evidence>
<dbReference type="STRING" id="1419482.SAMN05444266_10926"/>
<dbReference type="InterPro" id="IPR050624">
    <property type="entry name" value="HTH-type_Tx_Regulator"/>
</dbReference>
<dbReference type="PANTHER" id="PTHR43479:SF12">
    <property type="entry name" value="TRANSCRIPTIONAL REGULATORY PROTEIN"/>
    <property type="match status" value="1"/>
</dbReference>
<dbReference type="Gene3D" id="1.10.357.10">
    <property type="entry name" value="Tetracycline Repressor, domain 2"/>
    <property type="match status" value="1"/>
</dbReference>
<dbReference type="InterPro" id="IPR009057">
    <property type="entry name" value="Homeodomain-like_sf"/>
</dbReference>
<dbReference type="OrthoDB" id="9787680at2"/>
<name>A0A1M7JUM2_9BACT</name>
<feature type="domain" description="HTH tetR-type" evidence="3">
    <location>
        <begin position="1"/>
        <end position="61"/>
    </location>
</feature>
<accession>A0A1M7JUM2</accession>
<dbReference type="InterPro" id="IPR025722">
    <property type="entry name" value="TetR"/>
</dbReference>
<dbReference type="PRINTS" id="PR00455">
    <property type="entry name" value="HTHTETR"/>
</dbReference>
<reference evidence="4 5" key="1">
    <citation type="submission" date="2016-11" db="EMBL/GenBank/DDBJ databases">
        <authorList>
            <person name="Jaros S."/>
            <person name="Januszkiewicz K."/>
            <person name="Wedrychowicz H."/>
        </authorList>
    </citation>
    <scope>NUCLEOTIDE SEQUENCE [LARGE SCALE GENOMIC DNA]</scope>
    <source>
        <strain evidence="4 5">DSM 27406</strain>
    </source>
</reference>
<dbReference type="PANTHER" id="PTHR43479">
    <property type="entry name" value="ACREF/ENVCD OPERON REPRESSOR-RELATED"/>
    <property type="match status" value="1"/>
</dbReference>
<dbReference type="InterPro" id="IPR001647">
    <property type="entry name" value="HTH_TetR"/>
</dbReference>
<dbReference type="SUPFAM" id="SSF46689">
    <property type="entry name" value="Homeodomain-like"/>
    <property type="match status" value="1"/>
</dbReference>
<dbReference type="GO" id="GO:0003677">
    <property type="term" value="F:DNA binding"/>
    <property type="evidence" value="ECO:0007669"/>
    <property type="project" value="UniProtKB-UniRule"/>
</dbReference>
<sequence length="203" mass="23668">MTTKEKILAAALKLYNEQGTDAITIRHIAKEINISHGNLQYHYKNTEEIILALFNQLAAAMDDAMAKAEAVTVPSFRQFLHDTEAFFDIAYHYRFIFLHFVAIIQKVPEIKTRYNNMDALREIQFNRIFKAYRNLGIFRNDIPEQVWKDLIPQIYIYADFWLAHNEIKTGLKGKKAIKHYVNISTSLFYPYLTPKGIASMESE</sequence>
<dbReference type="PROSITE" id="PS50977">
    <property type="entry name" value="HTH_TETR_2"/>
    <property type="match status" value="1"/>
</dbReference>
<evidence type="ECO:0000313" key="4">
    <source>
        <dbReference type="EMBL" id="SHM56625.1"/>
    </source>
</evidence>
<dbReference type="AlphaFoldDB" id="A0A1M7JUM2"/>
<dbReference type="RefSeq" id="WP_073085395.1">
    <property type="nucleotide sequence ID" value="NZ_FRBL01000009.1"/>
</dbReference>
<feature type="DNA-binding region" description="H-T-H motif" evidence="2">
    <location>
        <begin position="24"/>
        <end position="43"/>
    </location>
</feature>
<evidence type="ECO:0000313" key="5">
    <source>
        <dbReference type="Proteomes" id="UP000184420"/>
    </source>
</evidence>